<feature type="region of interest" description="Disordered" evidence="1">
    <location>
        <begin position="47"/>
        <end position="69"/>
    </location>
</feature>
<comment type="caution">
    <text evidence="2">The sequence shown here is derived from an EMBL/GenBank/DDBJ whole genome shotgun (WGS) entry which is preliminary data.</text>
</comment>
<dbReference type="AlphaFoldDB" id="A0A0B2V2H1"/>
<dbReference type="EMBL" id="JPKZ01002259">
    <property type="protein sequence ID" value="KHN77641.1"/>
    <property type="molecule type" value="Genomic_DNA"/>
</dbReference>
<name>A0A0B2V2H1_TOXCA</name>
<organism evidence="2 3">
    <name type="scientific">Toxocara canis</name>
    <name type="common">Canine roundworm</name>
    <dbReference type="NCBI Taxonomy" id="6265"/>
    <lineage>
        <taxon>Eukaryota</taxon>
        <taxon>Metazoa</taxon>
        <taxon>Ecdysozoa</taxon>
        <taxon>Nematoda</taxon>
        <taxon>Chromadorea</taxon>
        <taxon>Rhabditida</taxon>
        <taxon>Spirurina</taxon>
        <taxon>Ascaridomorpha</taxon>
        <taxon>Ascaridoidea</taxon>
        <taxon>Toxocaridae</taxon>
        <taxon>Toxocara</taxon>
    </lineage>
</organism>
<evidence type="ECO:0000256" key="1">
    <source>
        <dbReference type="SAM" id="MobiDB-lite"/>
    </source>
</evidence>
<accession>A0A0B2V2H1</accession>
<sequence length="216" mass="23471">MNFFSSSASRLILPVRKNATPTAIPPRPLSASGKYASTEGRFTIIDEKCKESTSADSDSDHSEGDIEHQSITRNRVSIKCFAPSVALPEPPQAPITAPHMTTSGSRFKIVPVEVRYKRGRWACWDHYDSEPTKSAKGARIDSPPLSNHFDNNLTVTSVKSLPPVAITSPSATFVTVPQSRNEPVTFAVDLSDDSDAENTPPADKAGFRTRFILGQA</sequence>
<protein>
    <submittedName>
        <fullName evidence="2">Uncharacterized protein</fullName>
    </submittedName>
</protein>
<dbReference type="Proteomes" id="UP000031036">
    <property type="component" value="Unassembled WGS sequence"/>
</dbReference>
<keyword evidence="3" id="KW-1185">Reference proteome</keyword>
<dbReference type="OrthoDB" id="8961796at2759"/>
<dbReference type="OMA" id="FYNTEPA"/>
<gene>
    <name evidence="2" type="ORF">Tcan_15142</name>
</gene>
<reference evidence="2 3" key="1">
    <citation type="submission" date="2014-11" db="EMBL/GenBank/DDBJ databases">
        <title>Genetic blueprint of the zoonotic pathogen Toxocara canis.</title>
        <authorList>
            <person name="Zhu X.-Q."/>
            <person name="Korhonen P.K."/>
            <person name="Cai H."/>
            <person name="Young N.D."/>
            <person name="Nejsum P."/>
            <person name="von Samson-Himmelstjerna G."/>
            <person name="Boag P.R."/>
            <person name="Tan P."/>
            <person name="Li Q."/>
            <person name="Min J."/>
            <person name="Yang Y."/>
            <person name="Wang X."/>
            <person name="Fang X."/>
            <person name="Hall R.S."/>
            <person name="Hofmann A."/>
            <person name="Sternberg P.W."/>
            <person name="Jex A.R."/>
            <person name="Gasser R.B."/>
        </authorList>
    </citation>
    <scope>NUCLEOTIDE SEQUENCE [LARGE SCALE GENOMIC DNA]</scope>
    <source>
        <strain evidence="2">PN_DK_2014</strain>
    </source>
</reference>
<proteinExistence type="predicted"/>
<evidence type="ECO:0000313" key="2">
    <source>
        <dbReference type="EMBL" id="KHN77641.1"/>
    </source>
</evidence>
<evidence type="ECO:0000313" key="3">
    <source>
        <dbReference type="Proteomes" id="UP000031036"/>
    </source>
</evidence>